<sequence>MNDHLLVVLLRRWAPPEATVGGGRVSAVADGRGSGGASETQHHPHVGVSDPQHQLLRGRDFADFHLGIDLYAPSPSSSVLSKLNRFSLTPFPPMQSLVSPYASPPILL</sequence>
<evidence type="ECO:0000313" key="3">
    <source>
        <dbReference type="Proteomes" id="UP001374535"/>
    </source>
</evidence>
<keyword evidence="3" id="KW-1185">Reference proteome</keyword>
<dbReference type="AlphaFoldDB" id="A0AAQ3N848"/>
<name>A0AAQ3N848_VIGMU</name>
<reference evidence="2 3" key="1">
    <citation type="journal article" date="2023" name="Life. Sci Alliance">
        <title>Evolutionary insights into 3D genome organization and epigenetic landscape of Vigna mungo.</title>
        <authorList>
            <person name="Junaid A."/>
            <person name="Singh B."/>
            <person name="Bhatia S."/>
        </authorList>
    </citation>
    <scope>NUCLEOTIDE SEQUENCE [LARGE SCALE GENOMIC DNA]</scope>
    <source>
        <strain evidence="2">Urdbean</strain>
    </source>
</reference>
<gene>
    <name evidence="2" type="ORF">V8G54_018446</name>
</gene>
<organism evidence="2 3">
    <name type="scientific">Vigna mungo</name>
    <name type="common">Black gram</name>
    <name type="synonym">Phaseolus mungo</name>
    <dbReference type="NCBI Taxonomy" id="3915"/>
    <lineage>
        <taxon>Eukaryota</taxon>
        <taxon>Viridiplantae</taxon>
        <taxon>Streptophyta</taxon>
        <taxon>Embryophyta</taxon>
        <taxon>Tracheophyta</taxon>
        <taxon>Spermatophyta</taxon>
        <taxon>Magnoliopsida</taxon>
        <taxon>eudicotyledons</taxon>
        <taxon>Gunneridae</taxon>
        <taxon>Pentapetalae</taxon>
        <taxon>rosids</taxon>
        <taxon>fabids</taxon>
        <taxon>Fabales</taxon>
        <taxon>Fabaceae</taxon>
        <taxon>Papilionoideae</taxon>
        <taxon>50 kb inversion clade</taxon>
        <taxon>NPAAA clade</taxon>
        <taxon>indigoferoid/millettioid clade</taxon>
        <taxon>Phaseoleae</taxon>
        <taxon>Vigna</taxon>
    </lineage>
</organism>
<accession>A0AAQ3N848</accession>
<dbReference type="Proteomes" id="UP001374535">
    <property type="component" value="Chromosome 6"/>
</dbReference>
<evidence type="ECO:0000256" key="1">
    <source>
        <dbReference type="SAM" id="MobiDB-lite"/>
    </source>
</evidence>
<protein>
    <submittedName>
        <fullName evidence="2">Uncharacterized protein</fullName>
    </submittedName>
</protein>
<dbReference type="EMBL" id="CP144695">
    <property type="protein sequence ID" value="WVZ05100.1"/>
    <property type="molecule type" value="Genomic_DNA"/>
</dbReference>
<feature type="region of interest" description="Disordered" evidence="1">
    <location>
        <begin position="21"/>
        <end position="52"/>
    </location>
</feature>
<proteinExistence type="predicted"/>
<evidence type="ECO:0000313" key="2">
    <source>
        <dbReference type="EMBL" id="WVZ05100.1"/>
    </source>
</evidence>